<comment type="subcellular location">
    <subcellularLocation>
        <location evidence="1">Cell membrane</location>
        <topology evidence="1">Multi-pass membrane protein</topology>
    </subcellularLocation>
</comment>
<dbReference type="OrthoDB" id="9781740at2"/>
<feature type="transmembrane region" description="Helical" evidence="6">
    <location>
        <begin position="241"/>
        <end position="263"/>
    </location>
</feature>
<feature type="transmembrane region" description="Helical" evidence="6">
    <location>
        <begin position="197"/>
        <end position="221"/>
    </location>
</feature>
<protein>
    <recommendedName>
        <fullName evidence="7">Cytochrome b561 bacterial/Ni-hydrogenase domain-containing protein</fullName>
    </recommendedName>
</protein>
<dbReference type="InterPro" id="IPR016174">
    <property type="entry name" value="Di-haem_cyt_TM"/>
</dbReference>
<comment type="caution">
    <text evidence="8">The sequence shown here is derived from an EMBL/GenBank/DDBJ whole genome shotgun (WGS) entry which is preliminary data.</text>
</comment>
<accession>A0A271KC24</accession>
<keyword evidence="5 6" id="KW-0472">Membrane</keyword>
<dbReference type="GO" id="GO:0005886">
    <property type="term" value="C:plasma membrane"/>
    <property type="evidence" value="ECO:0007669"/>
    <property type="project" value="UniProtKB-SubCell"/>
</dbReference>
<proteinExistence type="predicted"/>
<keyword evidence="4 6" id="KW-1133">Transmembrane helix</keyword>
<dbReference type="InterPro" id="IPR011577">
    <property type="entry name" value="Cyt_b561_bac/Ni-Hgenase"/>
</dbReference>
<dbReference type="AlphaFoldDB" id="A0A271KC24"/>
<keyword evidence="3 6" id="KW-0812">Transmembrane</keyword>
<evidence type="ECO:0000256" key="5">
    <source>
        <dbReference type="ARBA" id="ARBA00023136"/>
    </source>
</evidence>
<dbReference type="Pfam" id="PF01292">
    <property type="entry name" value="Ni_hydr_CYTB"/>
    <property type="match status" value="1"/>
</dbReference>
<evidence type="ECO:0000256" key="1">
    <source>
        <dbReference type="ARBA" id="ARBA00004651"/>
    </source>
</evidence>
<dbReference type="GO" id="GO:0009055">
    <property type="term" value="F:electron transfer activity"/>
    <property type="evidence" value="ECO:0007669"/>
    <property type="project" value="InterPro"/>
</dbReference>
<dbReference type="Gene3D" id="1.20.950.20">
    <property type="entry name" value="Transmembrane di-heme cytochromes, Chain C"/>
    <property type="match status" value="1"/>
</dbReference>
<evidence type="ECO:0000256" key="6">
    <source>
        <dbReference type="SAM" id="Phobius"/>
    </source>
</evidence>
<dbReference type="PANTHER" id="PTHR30485:SF1">
    <property type="entry name" value="CYTOCHROME YDHU-RELATED"/>
    <property type="match status" value="1"/>
</dbReference>
<evidence type="ECO:0000313" key="9">
    <source>
        <dbReference type="Proteomes" id="UP000215931"/>
    </source>
</evidence>
<dbReference type="SUPFAM" id="SSF81342">
    <property type="entry name" value="Transmembrane di-heme cytochromes"/>
    <property type="match status" value="1"/>
</dbReference>
<dbReference type="EMBL" id="NPKH01000027">
    <property type="protein sequence ID" value="PAP93342.1"/>
    <property type="molecule type" value="Genomic_DNA"/>
</dbReference>
<name>A0A271KC24_9HYPH</name>
<evidence type="ECO:0000256" key="3">
    <source>
        <dbReference type="ARBA" id="ARBA00022692"/>
    </source>
</evidence>
<dbReference type="GO" id="GO:0022904">
    <property type="term" value="P:respiratory electron transport chain"/>
    <property type="evidence" value="ECO:0007669"/>
    <property type="project" value="InterPro"/>
</dbReference>
<reference evidence="8 9" key="1">
    <citation type="submission" date="2017-08" db="EMBL/GenBank/DDBJ databases">
        <title>Mesorhizobium wenxinae sp. nov., a novel rhizobial species isolated from root nodules of chickpea (Cicer arietinum L.).</title>
        <authorList>
            <person name="Zhang J."/>
        </authorList>
    </citation>
    <scope>NUCLEOTIDE SEQUENCE [LARGE SCALE GENOMIC DNA]</scope>
    <source>
        <strain evidence="9">WYCCWR 10019</strain>
    </source>
</reference>
<dbReference type="InterPro" id="IPR051542">
    <property type="entry name" value="Hydrogenase_cytochrome"/>
</dbReference>
<evidence type="ECO:0000256" key="4">
    <source>
        <dbReference type="ARBA" id="ARBA00022989"/>
    </source>
</evidence>
<gene>
    <name evidence="8" type="ORF">CIT31_23060</name>
</gene>
<dbReference type="RefSeq" id="WP_095520517.1">
    <property type="nucleotide sequence ID" value="NZ_NPKH01000027.1"/>
</dbReference>
<dbReference type="PANTHER" id="PTHR30485">
    <property type="entry name" value="NI/FE-HYDROGENASE 1 B-TYPE CYTOCHROME SUBUNIT"/>
    <property type="match status" value="1"/>
</dbReference>
<evidence type="ECO:0000256" key="2">
    <source>
        <dbReference type="ARBA" id="ARBA00022475"/>
    </source>
</evidence>
<sequence>MESVVRSQSSVGPDTAAPKDATLIYRQSRWTRLTHWLWAISLFFMLLSGLQIFNARPQLYIGKESGFAYNNTIFAIGAENTANGPRGYTEIFGKRFDTTGVLGWSGPAGRETSRAFPSWATIPSYYDLGTARVVHFFFAWILTTTLVVWLVASLINGHLRRDLAPRIDDLRRLPRDIADHARLKFHHRREYNTLQKMAYGGVMFVLLPLMIITGLAMSPSMNAVLPFLNDLLGGRQTARTIHFIVMLLLVAFFIIHIVMIFAAGPINELRSIITGWYRTDPPAAHGSKTPQRSA</sequence>
<feature type="domain" description="Cytochrome b561 bacterial/Ni-hydrogenase" evidence="7">
    <location>
        <begin position="176"/>
        <end position="275"/>
    </location>
</feature>
<dbReference type="GO" id="GO:0020037">
    <property type="term" value="F:heme binding"/>
    <property type="evidence" value="ECO:0007669"/>
    <property type="project" value="TreeGrafter"/>
</dbReference>
<evidence type="ECO:0000259" key="7">
    <source>
        <dbReference type="Pfam" id="PF01292"/>
    </source>
</evidence>
<organism evidence="8 9">
    <name type="scientific">Mesorhizobium wenxiniae</name>
    <dbReference type="NCBI Taxonomy" id="2014805"/>
    <lineage>
        <taxon>Bacteria</taxon>
        <taxon>Pseudomonadati</taxon>
        <taxon>Pseudomonadota</taxon>
        <taxon>Alphaproteobacteria</taxon>
        <taxon>Hyphomicrobiales</taxon>
        <taxon>Phyllobacteriaceae</taxon>
        <taxon>Mesorhizobium</taxon>
    </lineage>
</organism>
<feature type="transmembrane region" description="Helical" evidence="6">
    <location>
        <begin position="133"/>
        <end position="155"/>
    </location>
</feature>
<keyword evidence="9" id="KW-1185">Reference proteome</keyword>
<keyword evidence="2" id="KW-1003">Cell membrane</keyword>
<evidence type="ECO:0000313" key="8">
    <source>
        <dbReference type="EMBL" id="PAP93342.1"/>
    </source>
</evidence>
<dbReference type="Proteomes" id="UP000215931">
    <property type="component" value="Unassembled WGS sequence"/>
</dbReference>
<feature type="transmembrane region" description="Helical" evidence="6">
    <location>
        <begin position="36"/>
        <end position="53"/>
    </location>
</feature>